<dbReference type="PANTHER" id="PTHR30558">
    <property type="entry name" value="EXBD MEMBRANE COMPONENT OF PMF-DRIVEN MACROMOLECULE IMPORT SYSTEM"/>
    <property type="match status" value="1"/>
</dbReference>
<keyword evidence="4 7" id="KW-0812">Transmembrane</keyword>
<keyword evidence="7" id="KW-0653">Protein transport</keyword>
<keyword evidence="6" id="KW-0472">Membrane</keyword>
<evidence type="ECO:0000313" key="8">
    <source>
        <dbReference type="EMBL" id="SFK10990.1"/>
    </source>
</evidence>
<proteinExistence type="inferred from homology"/>
<gene>
    <name evidence="8" type="ORF">SAMN04487991_3849</name>
</gene>
<dbReference type="GO" id="GO:0022857">
    <property type="term" value="F:transmembrane transporter activity"/>
    <property type="evidence" value="ECO:0007669"/>
    <property type="project" value="InterPro"/>
</dbReference>
<dbReference type="STRING" id="588602.SAMN04487991_3849"/>
<keyword evidence="5" id="KW-1133">Transmembrane helix</keyword>
<dbReference type="RefSeq" id="WP_090062592.1">
    <property type="nucleotide sequence ID" value="NZ_FORH01000009.1"/>
</dbReference>
<evidence type="ECO:0000256" key="6">
    <source>
        <dbReference type="ARBA" id="ARBA00023136"/>
    </source>
</evidence>
<dbReference type="AlphaFoldDB" id="A0A1I3WUG8"/>
<dbReference type="EMBL" id="FORH01000009">
    <property type="protein sequence ID" value="SFK10990.1"/>
    <property type="molecule type" value="Genomic_DNA"/>
</dbReference>
<dbReference type="Pfam" id="PF02472">
    <property type="entry name" value="ExbD"/>
    <property type="match status" value="1"/>
</dbReference>
<comment type="similarity">
    <text evidence="2 7">Belongs to the ExbD/TolR family.</text>
</comment>
<evidence type="ECO:0000256" key="2">
    <source>
        <dbReference type="ARBA" id="ARBA00005811"/>
    </source>
</evidence>
<evidence type="ECO:0000256" key="4">
    <source>
        <dbReference type="ARBA" id="ARBA00022692"/>
    </source>
</evidence>
<organism evidence="8 9">
    <name type="scientific">Celeribacter neptunius</name>
    <dbReference type="NCBI Taxonomy" id="588602"/>
    <lineage>
        <taxon>Bacteria</taxon>
        <taxon>Pseudomonadati</taxon>
        <taxon>Pseudomonadota</taxon>
        <taxon>Alphaproteobacteria</taxon>
        <taxon>Rhodobacterales</taxon>
        <taxon>Roseobacteraceae</taxon>
        <taxon>Celeribacter</taxon>
    </lineage>
</organism>
<dbReference type="OrthoDB" id="5456447at2"/>
<keyword evidence="9" id="KW-1185">Reference proteome</keyword>
<evidence type="ECO:0000256" key="5">
    <source>
        <dbReference type="ARBA" id="ARBA00022989"/>
    </source>
</evidence>
<protein>
    <submittedName>
        <fullName evidence="8">Biopolymer transport protein ExbD</fullName>
    </submittedName>
</protein>
<keyword evidence="3" id="KW-1003">Cell membrane</keyword>
<dbReference type="GO" id="GO:0005886">
    <property type="term" value="C:plasma membrane"/>
    <property type="evidence" value="ECO:0007669"/>
    <property type="project" value="UniProtKB-SubCell"/>
</dbReference>
<reference evidence="9" key="1">
    <citation type="submission" date="2016-10" db="EMBL/GenBank/DDBJ databases">
        <authorList>
            <person name="Varghese N."/>
            <person name="Submissions S."/>
        </authorList>
    </citation>
    <scope>NUCLEOTIDE SEQUENCE [LARGE SCALE GENOMIC DNA]</scope>
    <source>
        <strain evidence="9">DSM 26471</strain>
    </source>
</reference>
<name>A0A1I3WUG8_9RHOB</name>
<dbReference type="PANTHER" id="PTHR30558:SF3">
    <property type="entry name" value="BIOPOLYMER TRANSPORT PROTEIN EXBD-RELATED"/>
    <property type="match status" value="1"/>
</dbReference>
<evidence type="ECO:0000256" key="3">
    <source>
        <dbReference type="ARBA" id="ARBA00022475"/>
    </source>
</evidence>
<evidence type="ECO:0000256" key="7">
    <source>
        <dbReference type="RuleBase" id="RU003879"/>
    </source>
</evidence>
<accession>A0A1I3WUG8</accession>
<evidence type="ECO:0000256" key="1">
    <source>
        <dbReference type="ARBA" id="ARBA00004162"/>
    </source>
</evidence>
<dbReference type="Proteomes" id="UP000199630">
    <property type="component" value="Unassembled WGS sequence"/>
</dbReference>
<evidence type="ECO:0000313" key="9">
    <source>
        <dbReference type="Proteomes" id="UP000199630"/>
    </source>
</evidence>
<comment type="subcellular location">
    <subcellularLocation>
        <location evidence="1">Cell membrane</location>
        <topology evidence="1">Single-pass membrane protein</topology>
    </subcellularLocation>
    <subcellularLocation>
        <location evidence="7">Cell membrane</location>
        <topology evidence="7">Single-pass type II membrane protein</topology>
    </subcellularLocation>
</comment>
<dbReference type="GO" id="GO:0015031">
    <property type="term" value="P:protein transport"/>
    <property type="evidence" value="ECO:0007669"/>
    <property type="project" value="UniProtKB-KW"/>
</dbReference>
<dbReference type="InterPro" id="IPR003400">
    <property type="entry name" value="ExbD"/>
</dbReference>
<keyword evidence="7" id="KW-0813">Transport</keyword>
<sequence length="124" mass="13148">MEFGEPRRRHRMSLTPMIDVVFLLLVFFMLASRFGVPGQVPLSLGGGSASYSGPARLITVEADGLELNGVGQSQEAVLAALPGLTATQDDMIVLQAGDGVSLQRLMAVMQWLGTAGYGNLVLVE</sequence>